<dbReference type="SMART" id="SM00382">
    <property type="entry name" value="AAA"/>
    <property type="match status" value="1"/>
</dbReference>
<dbReference type="GO" id="GO:0055052">
    <property type="term" value="C:ATP-binding cassette (ABC) transporter complex, substrate-binding subunit-containing"/>
    <property type="evidence" value="ECO:0007669"/>
    <property type="project" value="TreeGrafter"/>
</dbReference>
<evidence type="ECO:0000256" key="2">
    <source>
        <dbReference type="ARBA" id="ARBA00022448"/>
    </source>
</evidence>
<reference evidence="6 7" key="1">
    <citation type="submission" date="2020-08" db="EMBL/GenBank/DDBJ databases">
        <title>Genomic Encyclopedia of Type Strains, Phase IV (KMG-IV): sequencing the most valuable type-strain genomes for metagenomic binning, comparative biology and taxonomic classification.</title>
        <authorList>
            <person name="Goeker M."/>
        </authorList>
    </citation>
    <scope>NUCLEOTIDE SEQUENCE [LARGE SCALE GENOMIC DNA]</scope>
    <source>
        <strain evidence="6 7">DSM 25895</strain>
    </source>
</reference>
<dbReference type="InterPro" id="IPR015855">
    <property type="entry name" value="ABC_transpr_MalK-like"/>
</dbReference>
<organism evidence="6 7">
    <name type="scientific">Neoroseomonas alkaliterrae</name>
    <dbReference type="NCBI Taxonomy" id="1452450"/>
    <lineage>
        <taxon>Bacteria</taxon>
        <taxon>Pseudomonadati</taxon>
        <taxon>Pseudomonadota</taxon>
        <taxon>Alphaproteobacteria</taxon>
        <taxon>Acetobacterales</taxon>
        <taxon>Acetobacteraceae</taxon>
        <taxon>Neoroseomonas</taxon>
    </lineage>
</organism>
<protein>
    <submittedName>
        <fullName evidence="6">Multiple sugar transport system ATP-binding protein</fullName>
    </submittedName>
</protein>
<evidence type="ECO:0000313" key="6">
    <source>
        <dbReference type="EMBL" id="MBB5689313.1"/>
    </source>
</evidence>
<evidence type="ECO:0000256" key="4">
    <source>
        <dbReference type="ARBA" id="ARBA00022840"/>
    </source>
</evidence>
<gene>
    <name evidence="6" type="ORF">FHS88_001438</name>
</gene>
<dbReference type="SUPFAM" id="SSF50331">
    <property type="entry name" value="MOP-like"/>
    <property type="match status" value="1"/>
</dbReference>
<dbReference type="InterPro" id="IPR047641">
    <property type="entry name" value="ABC_transpr_MalK/UgpC-like"/>
</dbReference>
<dbReference type="GO" id="GO:0140359">
    <property type="term" value="F:ABC-type transporter activity"/>
    <property type="evidence" value="ECO:0007669"/>
    <property type="project" value="InterPro"/>
</dbReference>
<comment type="similarity">
    <text evidence="1">Belongs to the ABC transporter superfamily.</text>
</comment>
<evidence type="ECO:0000256" key="3">
    <source>
        <dbReference type="ARBA" id="ARBA00022741"/>
    </source>
</evidence>
<dbReference type="PANTHER" id="PTHR43875">
    <property type="entry name" value="MALTODEXTRIN IMPORT ATP-BINDING PROTEIN MSMX"/>
    <property type="match status" value="1"/>
</dbReference>
<dbReference type="Pfam" id="PF08402">
    <property type="entry name" value="TOBE_2"/>
    <property type="match status" value="1"/>
</dbReference>
<dbReference type="InterPro" id="IPR027417">
    <property type="entry name" value="P-loop_NTPase"/>
</dbReference>
<name>A0A840Y5E1_9PROT</name>
<dbReference type="GO" id="GO:0008643">
    <property type="term" value="P:carbohydrate transport"/>
    <property type="evidence" value="ECO:0007669"/>
    <property type="project" value="InterPro"/>
</dbReference>
<dbReference type="Gene3D" id="2.40.50.100">
    <property type="match status" value="1"/>
</dbReference>
<keyword evidence="7" id="KW-1185">Reference proteome</keyword>
<evidence type="ECO:0000259" key="5">
    <source>
        <dbReference type="PROSITE" id="PS50893"/>
    </source>
</evidence>
<dbReference type="GO" id="GO:0005524">
    <property type="term" value="F:ATP binding"/>
    <property type="evidence" value="ECO:0007669"/>
    <property type="project" value="UniProtKB-KW"/>
</dbReference>
<dbReference type="AlphaFoldDB" id="A0A840Y5E1"/>
<keyword evidence="3" id="KW-0547">Nucleotide-binding</keyword>
<keyword evidence="6" id="KW-0762">Sugar transport</keyword>
<evidence type="ECO:0000313" key="7">
    <source>
        <dbReference type="Proteomes" id="UP000562254"/>
    </source>
</evidence>
<dbReference type="PANTHER" id="PTHR43875:SF1">
    <property type="entry name" value="OSMOPROTECTIVE COMPOUNDS UPTAKE ATP-BINDING PROTEIN GGTA"/>
    <property type="match status" value="1"/>
</dbReference>
<dbReference type="Pfam" id="PF00005">
    <property type="entry name" value="ABC_tran"/>
    <property type="match status" value="1"/>
</dbReference>
<dbReference type="InterPro" id="IPR008995">
    <property type="entry name" value="Mo/tungstate-bd_C_term_dom"/>
</dbReference>
<dbReference type="PROSITE" id="PS00211">
    <property type="entry name" value="ABC_TRANSPORTER_1"/>
    <property type="match status" value="1"/>
</dbReference>
<proteinExistence type="inferred from homology"/>
<comment type="caution">
    <text evidence="6">The sequence shown here is derived from an EMBL/GenBank/DDBJ whole genome shotgun (WGS) entry which is preliminary data.</text>
</comment>
<dbReference type="Proteomes" id="UP000562254">
    <property type="component" value="Unassembled WGS sequence"/>
</dbReference>
<accession>A0A840Y5E1</accession>
<keyword evidence="4 6" id="KW-0067">ATP-binding</keyword>
<dbReference type="InterPro" id="IPR003593">
    <property type="entry name" value="AAA+_ATPase"/>
</dbReference>
<dbReference type="InterPro" id="IPR017871">
    <property type="entry name" value="ABC_transporter-like_CS"/>
</dbReference>
<dbReference type="InterPro" id="IPR013611">
    <property type="entry name" value="Transp-assoc_OB_typ2"/>
</dbReference>
<sequence>MKQQQTPTSEARAAGLTLRGIVKHFGPTRVLDGVDLDIRPGEFLTLVGPSGCGKSTLLRIIAGLEAQSAGSVTIGGRSVDALPPSERDVAMVFQSYALYPHMSVAANIASPLELRRLSLFERLPLLRWLSPRRPRVMREIMTEVRAMAGQLQLEGLLDRRPAQLSGGQRQRVALGRAMVRRPAAFLMDEPLSNLDAKLRVHMRTELAELHARLGATFVYVTHDQIEAMTMSDRVALMDKGRILQLGTPSELYDTPADVTVARFIGSPPINLLEVEASAGGVIRMAGLALRAPGPGRYTIGIRPEALHLGRAAPGLLAARLRRAENLGAEWLLHAETEEGAPLAIRMTAAEHAAADALIGQVLHLSASRAGVHLFGPDGRRVAVEAAVEAPA</sequence>
<dbReference type="InterPro" id="IPR003439">
    <property type="entry name" value="ABC_transporter-like_ATP-bd"/>
</dbReference>
<dbReference type="CDD" id="cd03301">
    <property type="entry name" value="ABC_MalK_N"/>
    <property type="match status" value="1"/>
</dbReference>
<keyword evidence="2" id="KW-0813">Transport</keyword>
<dbReference type="FunFam" id="3.40.50.300:FF:000042">
    <property type="entry name" value="Maltose/maltodextrin ABC transporter, ATP-binding protein"/>
    <property type="match status" value="1"/>
</dbReference>
<dbReference type="EMBL" id="JACIJE010000003">
    <property type="protein sequence ID" value="MBB5689313.1"/>
    <property type="molecule type" value="Genomic_DNA"/>
</dbReference>
<dbReference type="RefSeq" id="WP_211842388.1">
    <property type="nucleotide sequence ID" value="NZ_JAAEDJ010000031.1"/>
</dbReference>
<dbReference type="Gene3D" id="3.40.50.300">
    <property type="entry name" value="P-loop containing nucleotide triphosphate hydrolases"/>
    <property type="match status" value="1"/>
</dbReference>
<dbReference type="SUPFAM" id="SSF52540">
    <property type="entry name" value="P-loop containing nucleoside triphosphate hydrolases"/>
    <property type="match status" value="1"/>
</dbReference>
<evidence type="ECO:0000256" key="1">
    <source>
        <dbReference type="ARBA" id="ARBA00005417"/>
    </source>
</evidence>
<dbReference type="PROSITE" id="PS50893">
    <property type="entry name" value="ABC_TRANSPORTER_2"/>
    <property type="match status" value="1"/>
</dbReference>
<dbReference type="GO" id="GO:0016887">
    <property type="term" value="F:ATP hydrolysis activity"/>
    <property type="evidence" value="ECO:0007669"/>
    <property type="project" value="InterPro"/>
</dbReference>
<feature type="domain" description="ABC transporter" evidence="5">
    <location>
        <begin position="16"/>
        <end position="264"/>
    </location>
</feature>